<dbReference type="Proteomes" id="UP000013909">
    <property type="component" value="Unassembled WGS sequence"/>
</dbReference>
<evidence type="ECO:0000313" key="3">
    <source>
        <dbReference type="EMBL" id="EON78938.1"/>
    </source>
</evidence>
<comment type="caution">
    <text evidence="3">The sequence shown here is derived from an EMBL/GenBank/DDBJ whole genome shotgun (WGS) entry which is preliminary data.</text>
</comment>
<dbReference type="InterPro" id="IPR024775">
    <property type="entry name" value="DinB-like"/>
</dbReference>
<dbReference type="SUPFAM" id="SSF109854">
    <property type="entry name" value="DinB/YfiT-like putative metalloenzymes"/>
    <property type="match status" value="1"/>
</dbReference>
<feature type="domain" description="DinB-like" evidence="2">
    <location>
        <begin position="38"/>
        <end position="160"/>
    </location>
</feature>
<keyword evidence="4" id="KW-1185">Reference proteome</keyword>
<keyword evidence="1" id="KW-0732">Signal</keyword>
<evidence type="ECO:0000313" key="4">
    <source>
        <dbReference type="Proteomes" id="UP000013909"/>
    </source>
</evidence>
<evidence type="ECO:0000259" key="2">
    <source>
        <dbReference type="Pfam" id="PF12867"/>
    </source>
</evidence>
<reference evidence="3 4" key="1">
    <citation type="submission" date="2013-02" db="EMBL/GenBank/DDBJ databases">
        <title>A novel strain isolated from Lonar lake, Maharashtra, India.</title>
        <authorList>
            <person name="Singh A."/>
        </authorList>
    </citation>
    <scope>NUCLEOTIDE SEQUENCE [LARGE SCALE GENOMIC DNA]</scope>
    <source>
        <strain evidence="3 4">AK24</strain>
    </source>
</reference>
<protein>
    <recommendedName>
        <fullName evidence="2">DinB-like domain-containing protein</fullName>
    </recommendedName>
</protein>
<organism evidence="3 4">
    <name type="scientific">Lunatimonas lonarensis</name>
    <dbReference type="NCBI Taxonomy" id="1232681"/>
    <lineage>
        <taxon>Bacteria</taxon>
        <taxon>Pseudomonadati</taxon>
        <taxon>Bacteroidota</taxon>
        <taxon>Cytophagia</taxon>
        <taxon>Cytophagales</taxon>
        <taxon>Cyclobacteriaceae</taxon>
    </lineage>
</organism>
<accession>R7ZY42</accession>
<feature type="chain" id="PRO_5004462036" description="DinB-like domain-containing protein" evidence="1">
    <location>
        <begin position="23"/>
        <end position="178"/>
    </location>
</feature>
<dbReference type="EMBL" id="AQHR01000021">
    <property type="protein sequence ID" value="EON78938.1"/>
    <property type="molecule type" value="Genomic_DNA"/>
</dbReference>
<name>R7ZY42_9BACT</name>
<evidence type="ECO:0000256" key="1">
    <source>
        <dbReference type="SAM" id="SignalP"/>
    </source>
</evidence>
<dbReference type="Gene3D" id="1.20.120.450">
    <property type="entry name" value="dinb family like domain"/>
    <property type="match status" value="1"/>
</dbReference>
<dbReference type="RefSeq" id="WP_010852680.1">
    <property type="nucleotide sequence ID" value="NZ_AQHR01000021.1"/>
</dbReference>
<gene>
    <name evidence="3" type="ORF">ADIS_0531</name>
</gene>
<dbReference type="STRING" id="1232681.ADIS_0531"/>
<dbReference type="OrthoDB" id="119432at2"/>
<dbReference type="InterPro" id="IPR034660">
    <property type="entry name" value="DinB/YfiT-like"/>
</dbReference>
<dbReference type="AlphaFoldDB" id="R7ZY42"/>
<proteinExistence type="predicted"/>
<dbReference type="Pfam" id="PF12867">
    <property type="entry name" value="DinB_2"/>
    <property type="match status" value="1"/>
</dbReference>
<sequence>MNRNSLAFFMTAFCLMALSVHAQSDPFVEEFLERWDGSKRYLVAMADAMPAERYDFRPSEEEMTFAEQLMHIAVTVEWHIASRFEGLNTPYRVKEYQAAGLDKEAIKAVLVREMDKAAERIRNADPARLSETNSYGELQRTGRQFLLLAADHIAHHRGQLVVYLRMNAIKPPNYILYQ</sequence>
<feature type="signal peptide" evidence="1">
    <location>
        <begin position="1"/>
        <end position="22"/>
    </location>
</feature>